<dbReference type="EMBL" id="JAUBYV010000001">
    <property type="protein sequence ID" value="KAK2629326.1"/>
    <property type="molecule type" value="Genomic_DNA"/>
</dbReference>
<evidence type="ECO:0000313" key="2">
    <source>
        <dbReference type="Proteomes" id="UP001285354"/>
    </source>
</evidence>
<comment type="caution">
    <text evidence="1">The sequence shown here is derived from an EMBL/GenBank/DDBJ whole genome shotgun (WGS) entry which is preliminary data.</text>
</comment>
<gene>
    <name evidence="1" type="ORF">QTJ16_000146</name>
</gene>
<keyword evidence="2" id="KW-1185">Reference proteome</keyword>
<sequence length="273" mass="30861">MEHKKRKLKQVATHTAAVLRPLVPLRGQPVTGSAGTVPAPTNVFLLFPRLPIELRFVVYDLSYVANSVSFCPDSGHRPAISMVSKECQEEYLRKYTRLKKRASDGRPRIALFVNWEIDLVNLSHSRVGDNGEWMDLRWHVAQVLEFRTWRSHAQRLAIELMPAALRERGVLTGRRSSFEVPVWDDEVWEGLYKVSPAVKEMVFIITDKVAYELKDTVEVKNLDGDMGVAEDNLKGAFAAAQKNGWFAAAKLVFIGFADEWTTDQGKLAYLTAT</sequence>
<name>A0AAD9WH76_9HELO</name>
<evidence type="ECO:0000313" key="1">
    <source>
        <dbReference type="EMBL" id="KAK2629326.1"/>
    </source>
</evidence>
<accession>A0AAD9WH76</accession>
<organism evidence="1 2">
    <name type="scientific">Diplocarpon rosae</name>
    <dbReference type="NCBI Taxonomy" id="946125"/>
    <lineage>
        <taxon>Eukaryota</taxon>
        <taxon>Fungi</taxon>
        <taxon>Dikarya</taxon>
        <taxon>Ascomycota</taxon>
        <taxon>Pezizomycotina</taxon>
        <taxon>Leotiomycetes</taxon>
        <taxon>Helotiales</taxon>
        <taxon>Drepanopezizaceae</taxon>
        <taxon>Diplocarpon</taxon>
    </lineage>
</organism>
<dbReference type="Proteomes" id="UP001285354">
    <property type="component" value="Unassembled WGS sequence"/>
</dbReference>
<dbReference type="AlphaFoldDB" id="A0AAD9WH76"/>
<reference evidence="1" key="1">
    <citation type="submission" date="2023-06" db="EMBL/GenBank/DDBJ databases">
        <title>Draft genome of Marssonina rosae.</title>
        <authorList>
            <person name="Cheng Q."/>
        </authorList>
    </citation>
    <scope>NUCLEOTIDE SEQUENCE</scope>
    <source>
        <strain evidence="1">R4</strain>
    </source>
</reference>
<protein>
    <submittedName>
        <fullName evidence="1">Uncharacterized protein</fullName>
    </submittedName>
</protein>
<proteinExistence type="predicted"/>